<dbReference type="Proteomes" id="UP001058461">
    <property type="component" value="Chromosome"/>
</dbReference>
<dbReference type="EMBL" id="CP073347">
    <property type="protein sequence ID" value="UTW12958.1"/>
    <property type="molecule type" value="Genomic_DNA"/>
</dbReference>
<sequence length="172" mass="19637">MSDWLEVLRKQVASSSQSRVAQELGVSKTMISQVLSGKYPAEPADLRRKVEGHYMDRTVECPVLGIIPIHECEAHQQRPFSATNPQRVRLYRACRAGCLHSKLEATAKAQRGAVQQSDTGLRPYQTDDQIAFCRRMAGDNDRKNVELLERELSRIATQYNLLLWQMQHKESK</sequence>
<name>A0ABY5HKN6_9GAMM</name>
<keyword evidence="2" id="KW-1185">Reference proteome</keyword>
<dbReference type="RefSeq" id="WP_255855105.1">
    <property type="nucleotide sequence ID" value="NZ_CP073347.1"/>
</dbReference>
<evidence type="ECO:0008006" key="3">
    <source>
        <dbReference type="Google" id="ProtNLM"/>
    </source>
</evidence>
<evidence type="ECO:0000313" key="1">
    <source>
        <dbReference type="EMBL" id="UTW12958.1"/>
    </source>
</evidence>
<dbReference type="CDD" id="cd00093">
    <property type="entry name" value="HTH_XRE"/>
    <property type="match status" value="1"/>
</dbReference>
<organism evidence="1 2">
    <name type="scientific">Marinobacterium rhizophilum</name>
    <dbReference type="NCBI Taxonomy" id="420402"/>
    <lineage>
        <taxon>Bacteria</taxon>
        <taxon>Pseudomonadati</taxon>
        <taxon>Pseudomonadota</taxon>
        <taxon>Gammaproteobacteria</taxon>
        <taxon>Oceanospirillales</taxon>
        <taxon>Oceanospirillaceae</taxon>
        <taxon>Marinobacterium</taxon>
    </lineage>
</organism>
<gene>
    <name evidence="1" type="ORF">KDW95_04590</name>
</gene>
<accession>A0ABY5HKN6</accession>
<dbReference type="Gene3D" id="1.10.260.40">
    <property type="entry name" value="lambda repressor-like DNA-binding domains"/>
    <property type="match status" value="1"/>
</dbReference>
<proteinExistence type="predicted"/>
<evidence type="ECO:0000313" key="2">
    <source>
        <dbReference type="Proteomes" id="UP001058461"/>
    </source>
</evidence>
<protein>
    <recommendedName>
        <fullName evidence="3">Transcriptional regulator</fullName>
    </recommendedName>
</protein>
<reference evidence="1" key="1">
    <citation type="submission" date="2021-04" db="EMBL/GenBank/DDBJ databases">
        <title>Oceanospirillales bacteria with DddD are important DMSP degraders in coastal seawater.</title>
        <authorList>
            <person name="Liu J."/>
        </authorList>
    </citation>
    <scope>NUCLEOTIDE SEQUENCE</scope>
    <source>
        <strain evidence="1">D13-1</strain>
    </source>
</reference>
<dbReference type="InterPro" id="IPR001387">
    <property type="entry name" value="Cro/C1-type_HTH"/>
</dbReference>
<dbReference type="InterPro" id="IPR010982">
    <property type="entry name" value="Lambda_DNA-bd_dom_sf"/>
</dbReference>